<dbReference type="Proteomes" id="UP001235840">
    <property type="component" value="Unassembled WGS sequence"/>
</dbReference>
<protein>
    <submittedName>
        <fullName evidence="2">Membrane protease YdiL (CAAX protease family)</fullName>
    </submittedName>
</protein>
<keyword evidence="1" id="KW-1133">Transmembrane helix</keyword>
<feature type="transmembrane region" description="Helical" evidence="1">
    <location>
        <begin position="126"/>
        <end position="152"/>
    </location>
</feature>
<evidence type="ECO:0000313" key="2">
    <source>
        <dbReference type="EMBL" id="MDQ0164754.1"/>
    </source>
</evidence>
<proteinExistence type="predicted"/>
<name>A0ABT9VUU3_9BACI</name>
<accession>A0ABT9VUU3</accession>
<evidence type="ECO:0000313" key="3">
    <source>
        <dbReference type="Proteomes" id="UP001235840"/>
    </source>
</evidence>
<feature type="transmembrane region" description="Helical" evidence="1">
    <location>
        <begin position="214"/>
        <end position="235"/>
    </location>
</feature>
<organism evidence="2 3">
    <name type="scientific">Caldalkalibacillus horti</name>
    <dbReference type="NCBI Taxonomy" id="77523"/>
    <lineage>
        <taxon>Bacteria</taxon>
        <taxon>Bacillati</taxon>
        <taxon>Bacillota</taxon>
        <taxon>Bacilli</taxon>
        <taxon>Bacillales</taxon>
        <taxon>Bacillaceae</taxon>
        <taxon>Caldalkalibacillus</taxon>
    </lineage>
</organism>
<sequence length="290" mass="33111">MNNSNKYLYLYLSITFGVTWGIGILFLFFEDILIPMVGELTLTHPIAILALYSPTVAGLITYYKFGGFKAIKGLLGKVIPRKKDLFWFPTLFVVVALLWVTIRSISPLFGMEVREVTYSLPEMIGTALWLFVEETGLIGGLFGWIGFLLPFFQAKFRNNIISGILTGLLFGLWVLPGYLISSFDLDQSYLLYVVLLMVFISFMSYIFNATNGNLLIYTFTFWLVASGSHIQLYFFNQPVQLMQISFFAVCWLVTHFLFKKITIDQTLKVFPDFIQSKKTKQKATPVTTEV</sequence>
<dbReference type="EMBL" id="JAUSTY010000002">
    <property type="protein sequence ID" value="MDQ0164754.1"/>
    <property type="molecule type" value="Genomic_DNA"/>
</dbReference>
<reference evidence="2 3" key="1">
    <citation type="submission" date="2023-07" db="EMBL/GenBank/DDBJ databases">
        <title>Genomic Encyclopedia of Type Strains, Phase IV (KMG-IV): sequencing the most valuable type-strain genomes for metagenomic binning, comparative biology and taxonomic classification.</title>
        <authorList>
            <person name="Goeker M."/>
        </authorList>
    </citation>
    <scope>NUCLEOTIDE SEQUENCE [LARGE SCALE GENOMIC DNA]</scope>
    <source>
        <strain evidence="2 3">DSM 12751</strain>
    </source>
</reference>
<keyword evidence="1" id="KW-0472">Membrane</keyword>
<feature type="transmembrane region" description="Helical" evidence="1">
    <location>
        <begin position="164"/>
        <end position="183"/>
    </location>
</feature>
<feature type="transmembrane region" description="Helical" evidence="1">
    <location>
        <begin position="85"/>
        <end position="106"/>
    </location>
</feature>
<evidence type="ECO:0000256" key="1">
    <source>
        <dbReference type="SAM" id="Phobius"/>
    </source>
</evidence>
<keyword evidence="3" id="KW-1185">Reference proteome</keyword>
<feature type="transmembrane region" description="Helical" evidence="1">
    <location>
        <begin position="41"/>
        <end position="65"/>
    </location>
</feature>
<dbReference type="GO" id="GO:0008233">
    <property type="term" value="F:peptidase activity"/>
    <property type="evidence" value="ECO:0007669"/>
    <property type="project" value="UniProtKB-KW"/>
</dbReference>
<feature type="transmembrane region" description="Helical" evidence="1">
    <location>
        <begin position="7"/>
        <end position="29"/>
    </location>
</feature>
<feature type="transmembrane region" description="Helical" evidence="1">
    <location>
        <begin position="189"/>
        <end position="207"/>
    </location>
</feature>
<comment type="caution">
    <text evidence="2">The sequence shown here is derived from an EMBL/GenBank/DDBJ whole genome shotgun (WGS) entry which is preliminary data.</text>
</comment>
<gene>
    <name evidence="2" type="ORF">J2S11_000654</name>
</gene>
<keyword evidence="2" id="KW-0645">Protease</keyword>
<feature type="transmembrane region" description="Helical" evidence="1">
    <location>
        <begin position="241"/>
        <end position="258"/>
    </location>
</feature>
<dbReference type="RefSeq" id="WP_307390828.1">
    <property type="nucleotide sequence ID" value="NZ_BAAADK010000018.1"/>
</dbReference>
<keyword evidence="1" id="KW-0812">Transmembrane</keyword>
<keyword evidence="2" id="KW-0378">Hydrolase</keyword>
<dbReference type="GO" id="GO:0006508">
    <property type="term" value="P:proteolysis"/>
    <property type="evidence" value="ECO:0007669"/>
    <property type="project" value="UniProtKB-KW"/>
</dbReference>